<feature type="transmembrane region" description="Helical" evidence="1">
    <location>
        <begin position="6"/>
        <end position="28"/>
    </location>
</feature>
<evidence type="ECO:0000313" key="3">
    <source>
        <dbReference type="Proteomes" id="UP001649381"/>
    </source>
</evidence>
<keyword evidence="1" id="KW-0472">Membrane</keyword>
<dbReference type="RefSeq" id="WP_236333857.1">
    <property type="nucleotide sequence ID" value="NZ_JAKIJS010000001.1"/>
</dbReference>
<keyword evidence="3" id="KW-1185">Reference proteome</keyword>
<organism evidence="2 3">
    <name type="scientific">Pseudalkalibacillus berkeleyi</name>
    <dbReference type="NCBI Taxonomy" id="1069813"/>
    <lineage>
        <taxon>Bacteria</taxon>
        <taxon>Bacillati</taxon>
        <taxon>Bacillota</taxon>
        <taxon>Bacilli</taxon>
        <taxon>Bacillales</taxon>
        <taxon>Fictibacillaceae</taxon>
        <taxon>Pseudalkalibacillus</taxon>
    </lineage>
</organism>
<gene>
    <name evidence="2" type="ORF">L2716_09110</name>
</gene>
<protein>
    <recommendedName>
        <fullName evidence="4">Type II secretion system protein</fullName>
    </recommendedName>
</protein>
<evidence type="ECO:0000313" key="2">
    <source>
        <dbReference type="EMBL" id="MCF6137885.1"/>
    </source>
</evidence>
<keyword evidence="1" id="KW-1133">Transmembrane helix</keyword>
<accession>A0ABS9H228</accession>
<comment type="caution">
    <text evidence="2">The sequence shown here is derived from an EMBL/GenBank/DDBJ whole genome shotgun (WGS) entry which is preliminary data.</text>
</comment>
<dbReference type="Proteomes" id="UP001649381">
    <property type="component" value="Unassembled WGS sequence"/>
</dbReference>
<evidence type="ECO:0008006" key="4">
    <source>
        <dbReference type="Google" id="ProtNLM"/>
    </source>
</evidence>
<keyword evidence="1" id="KW-0812">Transmembrane</keyword>
<evidence type="ECO:0000256" key="1">
    <source>
        <dbReference type="SAM" id="Phobius"/>
    </source>
</evidence>
<name>A0ABS9H228_9BACL</name>
<dbReference type="EMBL" id="JAKIJS010000001">
    <property type="protein sequence ID" value="MCF6137885.1"/>
    <property type="molecule type" value="Genomic_DNA"/>
</dbReference>
<reference evidence="2 3" key="1">
    <citation type="submission" date="2022-01" db="EMBL/GenBank/DDBJ databases">
        <title>Alkalihalobacillus sp. EGI L200015, a novel bacterium isolated from a salt lake sediment.</title>
        <authorList>
            <person name="Gao L."/>
            <person name="Fang B.-Z."/>
            <person name="Li W.-J."/>
        </authorList>
    </citation>
    <scope>NUCLEOTIDE SEQUENCE [LARGE SCALE GENOMIC DNA]</scope>
    <source>
        <strain evidence="2 3">KCTC 12718</strain>
    </source>
</reference>
<sequence>MTLLDAMLGISILMLAITYMVPQLSTVYNERIAVQEKSFAIDTCHYMLQNWILSHNNMDSTTLTGPNGTKYHVRWSSRESSTVELCLDWTGANGRSQSICGEAK</sequence>
<proteinExistence type="predicted"/>